<dbReference type="GO" id="GO:0005509">
    <property type="term" value="F:calcium ion binding"/>
    <property type="evidence" value="ECO:0007669"/>
    <property type="project" value="InterPro"/>
</dbReference>
<evidence type="ECO:0000256" key="1">
    <source>
        <dbReference type="ARBA" id="ARBA00022737"/>
    </source>
</evidence>
<proteinExistence type="predicted"/>
<evidence type="ECO:0000256" key="2">
    <source>
        <dbReference type="ARBA" id="ARBA00022837"/>
    </source>
</evidence>
<dbReference type="EMBL" id="CAJPWZ010002323">
    <property type="protein sequence ID" value="CAG2235563.1"/>
    <property type="molecule type" value="Genomic_DNA"/>
</dbReference>
<sequence length="183" mass="21266">MTALLQYLLKMSCSLDFNLKEYGYHNFPRSLTKQDKQLLSSVFHEADDGNKGFLTREDVKMAVAEIFGYKPSKLETDQLILKFGEDIYGSRCMKLAKFMDAMSEKLMKSDEDQDIRHTFMAFDSQCRGFLTVEDFKKAVGHVAPHLPMYAVDMSFRELDRDGDGRVSYKDFEFMMKYNLAEHI</sequence>
<name>A0A8S3TVY3_MYTED</name>
<dbReference type="InterPro" id="IPR050403">
    <property type="entry name" value="Myosin_RLC"/>
</dbReference>
<dbReference type="AlphaFoldDB" id="A0A8S3TVY3"/>
<dbReference type="Proteomes" id="UP000683360">
    <property type="component" value="Unassembled WGS sequence"/>
</dbReference>
<dbReference type="SMART" id="SM00054">
    <property type="entry name" value="EFh"/>
    <property type="match status" value="3"/>
</dbReference>
<accession>A0A8S3TVY3</accession>
<keyword evidence="4" id="KW-0505">Motor protein</keyword>
<protein>
    <submittedName>
        <fullName evidence="8">EF-hand calcium-binding domain-containing protein 11</fullName>
    </submittedName>
</protein>
<reference evidence="8" key="1">
    <citation type="submission" date="2021-03" db="EMBL/GenBank/DDBJ databases">
        <authorList>
            <person name="Bekaert M."/>
        </authorList>
    </citation>
    <scope>NUCLEOTIDE SEQUENCE</scope>
</reference>
<comment type="function">
    <text evidence="6">In molluscan muscle, calcium regulation is associated with myosin rather than with actin. Muscle myosin contains two types of light chains: the catalytic light chain, essential for ATPase activity, and the regulatory light chain, a calcium-binding protein responsible for Ca(2+) dependent binding and Ca(2+) dependent Mg-ATPase activity.</text>
</comment>
<keyword evidence="5" id="KW-0514">Muscle protein</keyword>
<dbReference type="PROSITE" id="PS00018">
    <property type="entry name" value="EF_HAND_1"/>
    <property type="match status" value="1"/>
</dbReference>
<gene>
    <name evidence="8" type="ORF">MEDL_48234</name>
</gene>
<evidence type="ECO:0000313" key="8">
    <source>
        <dbReference type="EMBL" id="CAG2235563.1"/>
    </source>
</evidence>
<keyword evidence="9" id="KW-1185">Reference proteome</keyword>
<evidence type="ECO:0000259" key="7">
    <source>
        <dbReference type="PROSITE" id="PS50222"/>
    </source>
</evidence>
<dbReference type="PANTHER" id="PTHR23049">
    <property type="entry name" value="MYOSIN REGULATORY LIGHT CHAIN 2"/>
    <property type="match status" value="1"/>
</dbReference>
<dbReference type="PROSITE" id="PS50222">
    <property type="entry name" value="EF_HAND_2"/>
    <property type="match status" value="3"/>
</dbReference>
<keyword evidence="1" id="KW-0677">Repeat</keyword>
<dbReference type="Gene3D" id="1.10.238.10">
    <property type="entry name" value="EF-hand"/>
    <property type="match status" value="1"/>
</dbReference>
<evidence type="ECO:0000313" key="9">
    <source>
        <dbReference type="Proteomes" id="UP000683360"/>
    </source>
</evidence>
<keyword evidence="2" id="KW-0106">Calcium</keyword>
<dbReference type="SUPFAM" id="SSF47473">
    <property type="entry name" value="EF-hand"/>
    <property type="match status" value="1"/>
</dbReference>
<dbReference type="CDD" id="cd00051">
    <property type="entry name" value="EFh"/>
    <property type="match status" value="1"/>
</dbReference>
<feature type="domain" description="EF-hand" evidence="7">
    <location>
        <begin position="34"/>
        <end position="69"/>
    </location>
</feature>
<keyword evidence="3" id="KW-0518">Myosin</keyword>
<dbReference type="InterPro" id="IPR011992">
    <property type="entry name" value="EF-hand-dom_pair"/>
</dbReference>
<feature type="domain" description="EF-hand" evidence="7">
    <location>
        <begin position="110"/>
        <end position="145"/>
    </location>
</feature>
<dbReference type="InterPro" id="IPR018247">
    <property type="entry name" value="EF_Hand_1_Ca_BS"/>
</dbReference>
<evidence type="ECO:0000256" key="3">
    <source>
        <dbReference type="ARBA" id="ARBA00023123"/>
    </source>
</evidence>
<dbReference type="GO" id="GO:0016459">
    <property type="term" value="C:myosin complex"/>
    <property type="evidence" value="ECO:0007669"/>
    <property type="project" value="UniProtKB-KW"/>
</dbReference>
<feature type="domain" description="EF-hand" evidence="7">
    <location>
        <begin position="155"/>
        <end position="181"/>
    </location>
</feature>
<evidence type="ECO:0000256" key="5">
    <source>
        <dbReference type="ARBA" id="ARBA00023179"/>
    </source>
</evidence>
<dbReference type="InterPro" id="IPR002048">
    <property type="entry name" value="EF_hand_dom"/>
</dbReference>
<evidence type="ECO:0000256" key="6">
    <source>
        <dbReference type="ARBA" id="ARBA00049593"/>
    </source>
</evidence>
<dbReference type="FunFam" id="1.10.238.10:FF:000001">
    <property type="entry name" value="Calmodulin 1"/>
    <property type="match status" value="1"/>
</dbReference>
<dbReference type="Pfam" id="PF13499">
    <property type="entry name" value="EF-hand_7"/>
    <property type="match status" value="1"/>
</dbReference>
<evidence type="ECO:0000256" key="4">
    <source>
        <dbReference type="ARBA" id="ARBA00023175"/>
    </source>
</evidence>
<organism evidence="8 9">
    <name type="scientific">Mytilus edulis</name>
    <name type="common">Blue mussel</name>
    <dbReference type="NCBI Taxonomy" id="6550"/>
    <lineage>
        <taxon>Eukaryota</taxon>
        <taxon>Metazoa</taxon>
        <taxon>Spiralia</taxon>
        <taxon>Lophotrochozoa</taxon>
        <taxon>Mollusca</taxon>
        <taxon>Bivalvia</taxon>
        <taxon>Autobranchia</taxon>
        <taxon>Pteriomorphia</taxon>
        <taxon>Mytilida</taxon>
        <taxon>Mytiloidea</taxon>
        <taxon>Mytilidae</taxon>
        <taxon>Mytilinae</taxon>
        <taxon>Mytilus</taxon>
    </lineage>
</organism>
<dbReference type="OrthoDB" id="26525at2759"/>
<comment type="caution">
    <text evidence="8">The sequence shown here is derived from an EMBL/GenBank/DDBJ whole genome shotgun (WGS) entry which is preliminary data.</text>
</comment>